<evidence type="ECO:0000313" key="5">
    <source>
        <dbReference type="Proteomes" id="UP000013909"/>
    </source>
</evidence>
<dbReference type="EMBL" id="AQHR01000021">
    <property type="protein sequence ID" value="EON78981.1"/>
    <property type="molecule type" value="Genomic_DNA"/>
</dbReference>
<evidence type="ECO:0000256" key="2">
    <source>
        <dbReference type="SAM" id="Phobius"/>
    </source>
</evidence>
<protein>
    <submittedName>
        <fullName evidence="4">UDP-N-acetylglucosamine 4,6-dehydratase</fullName>
        <ecNumber evidence="4">4.2.1.-</ecNumber>
    </submittedName>
</protein>
<feature type="domain" description="Polysaccharide biosynthesis protein CapD-like" evidence="3">
    <location>
        <begin position="298"/>
        <end position="588"/>
    </location>
</feature>
<dbReference type="OrthoDB" id="9803111at2"/>
<dbReference type="Proteomes" id="UP000013909">
    <property type="component" value="Unassembled WGS sequence"/>
</dbReference>
<dbReference type="Pfam" id="PF02719">
    <property type="entry name" value="Polysacc_synt_2"/>
    <property type="match status" value="1"/>
</dbReference>
<dbReference type="STRING" id="1232681.ADIS_0574"/>
<dbReference type="PANTHER" id="PTHR43318">
    <property type="entry name" value="UDP-N-ACETYLGLUCOSAMINE 4,6-DEHYDRATASE"/>
    <property type="match status" value="1"/>
</dbReference>
<keyword evidence="5" id="KW-1185">Reference proteome</keyword>
<comment type="similarity">
    <text evidence="1">Belongs to the polysaccharide synthase family.</text>
</comment>
<dbReference type="InterPro" id="IPR003869">
    <property type="entry name" value="Polysac_CapD-like"/>
</dbReference>
<feature type="transmembrane region" description="Helical" evidence="2">
    <location>
        <begin position="88"/>
        <end position="106"/>
    </location>
</feature>
<evidence type="ECO:0000256" key="1">
    <source>
        <dbReference type="ARBA" id="ARBA00007430"/>
    </source>
</evidence>
<keyword evidence="2" id="KW-0812">Transmembrane</keyword>
<comment type="caution">
    <text evidence="4">The sequence shown here is derived from an EMBL/GenBank/DDBJ whole genome shotgun (WGS) entry which is preliminary data.</text>
</comment>
<keyword evidence="2" id="KW-0472">Membrane</keyword>
<name>R7ZXV0_9BACT</name>
<dbReference type="EC" id="4.2.1.-" evidence="4"/>
<keyword evidence="4" id="KW-0456">Lyase</keyword>
<dbReference type="InterPro" id="IPR036291">
    <property type="entry name" value="NAD(P)-bd_dom_sf"/>
</dbReference>
<dbReference type="CDD" id="cd05237">
    <property type="entry name" value="UDP_invert_4-6DH_SDR_e"/>
    <property type="match status" value="1"/>
</dbReference>
<evidence type="ECO:0000313" key="4">
    <source>
        <dbReference type="EMBL" id="EON78981.1"/>
    </source>
</evidence>
<gene>
    <name evidence="4" type="ORF">ADIS_0574</name>
</gene>
<dbReference type="InterPro" id="IPR051203">
    <property type="entry name" value="Polysaccharide_Synthase-Rel"/>
</dbReference>
<dbReference type="AlphaFoldDB" id="R7ZXV0"/>
<dbReference type="RefSeq" id="WP_010852723.1">
    <property type="nucleotide sequence ID" value="NZ_AQHR01000021.1"/>
</dbReference>
<feature type="transmembrane region" description="Helical" evidence="2">
    <location>
        <begin position="12"/>
        <end position="36"/>
    </location>
</feature>
<dbReference type="Gene3D" id="3.40.50.720">
    <property type="entry name" value="NAD(P)-binding Rossmann-like Domain"/>
    <property type="match status" value="2"/>
</dbReference>
<evidence type="ECO:0000259" key="3">
    <source>
        <dbReference type="Pfam" id="PF02719"/>
    </source>
</evidence>
<feature type="transmembrane region" description="Helical" evidence="2">
    <location>
        <begin position="56"/>
        <end position="76"/>
    </location>
</feature>
<keyword evidence="2" id="KW-1133">Transmembrane helix</keyword>
<accession>R7ZXV0</accession>
<reference evidence="4 5" key="1">
    <citation type="submission" date="2013-02" db="EMBL/GenBank/DDBJ databases">
        <title>A novel strain isolated from Lonar lake, Maharashtra, India.</title>
        <authorList>
            <person name="Singh A."/>
        </authorList>
    </citation>
    <scope>NUCLEOTIDE SEQUENCE [LARGE SCALE GENOMIC DNA]</scope>
    <source>
        <strain evidence="4 5">AK24</strain>
    </source>
</reference>
<feature type="transmembrane region" description="Helical" evidence="2">
    <location>
        <begin position="112"/>
        <end position="135"/>
    </location>
</feature>
<proteinExistence type="inferred from homology"/>
<sequence length="646" mass="73109">MVQVAAKVLRSVNIVPRFAIVFIDAFVLLMAAMAAFFVRSNFESNQLLDMQFLRGSLFYCFVGVAVMYFTKIYNVIVRFSGIRDGIRLFQTLAIQFLLIAIANVAIDHYTGLGYMVPVSVLVIATMISFITLFSYKLAVKDFLYRLKDSQQEKPVRRVLIFGAGDAGVLTHEAIRKDNLYKYINCGFLDDDPRKKGKYVQSIKILGGMEVLDEVIEKYQPDELIVAALDIGYDRKKEIMEEALDKGLKVYTIPPVNQWVSGELETNSIRKINIEDLLGRKSIKLKNELVSEELRGKVVLVSGAAGSIGKELTKQISRAEPKKLLILDMAESALYDVENMLKRCAPEVDVEVLLADVRRRPMVEEIFDQFRPEYVFHAAAYKHVPMMEKYPKEAFMANVWGTKNMADAALKYKTRKFVMVSTDKAVNPTNVMGASKRMAEMYIQSLNQRLCLEQPGEHPLYITTRFGNVLGSNGSVIPLFTQQIEEGGPVTVTDPEMTRYFMTIPEACELVLEAGVMGDGGEIYVFDMGKPVKIVDLAKKLIHLSGKKLGVDIDIKYVGLREGEKMYEELLNNGESTHNFKKHEKIFIANVLPGNFDEIDTCISRCKELTEANTDWNLVQEMKRMVPEYISASSRFEALDKKFVDEK</sequence>
<organism evidence="4 5">
    <name type="scientific">Lunatimonas lonarensis</name>
    <dbReference type="NCBI Taxonomy" id="1232681"/>
    <lineage>
        <taxon>Bacteria</taxon>
        <taxon>Pseudomonadati</taxon>
        <taxon>Bacteroidota</taxon>
        <taxon>Cytophagia</taxon>
        <taxon>Cytophagales</taxon>
        <taxon>Cyclobacteriaceae</taxon>
    </lineage>
</organism>
<dbReference type="PATRIC" id="fig|1288963.3.peg.573"/>
<dbReference type="PANTHER" id="PTHR43318:SF1">
    <property type="entry name" value="POLYSACCHARIDE BIOSYNTHESIS PROTEIN EPSC-RELATED"/>
    <property type="match status" value="1"/>
</dbReference>
<dbReference type="SUPFAM" id="SSF51735">
    <property type="entry name" value="NAD(P)-binding Rossmann-fold domains"/>
    <property type="match status" value="2"/>
</dbReference>
<dbReference type="GO" id="GO:0016829">
    <property type="term" value="F:lyase activity"/>
    <property type="evidence" value="ECO:0007669"/>
    <property type="project" value="UniProtKB-KW"/>
</dbReference>